<evidence type="ECO:0000256" key="1">
    <source>
        <dbReference type="SAM" id="MobiDB-lite"/>
    </source>
</evidence>
<feature type="transmembrane region" description="Helical" evidence="2">
    <location>
        <begin position="221"/>
        <end position="238"/>
    </location>
</feature>
<feature type="transmembrane region" description="Helical" evidence="2">
    <location>
        <begin position="115"/>
        <end position="135"/>
    </location>
</feature>
<keyword evidence="2" id="KW-0812">Transmembrane</keyword>
<feature type="compositionally biased region" description="Basic and acidic residues" evidence="1">
    <location>
        <begin position="367"/>
        <end position="376"/>
    </location>
</feature>
<feature type="compositionally biased region" description="Pro residues" evidence="1">
    <location>
        <begin position="404"/>
        <end position="416"/>
    </location>
</feature>
<feature type="compositionally biased region" description="Low complexity" evidence="1">
    <location>
        <begin position="387"/>
        <end position="403"/>
    </location>
</feature>
<accession>A0A1I4T6U5</accession>
<dbReference type="Pfam" id="PF22564">
    <property type="entry name" value="HAAS"/>
    <property type="match status" value="1"/>
</dbReference>
<evidence type="ECO:0000313" key="4">
    <source>
        <dbReference type="Proteomes" id="UP000199614"/>
    </source>
</evidence>
<proteinExistence type="predicted"/>
<keyword evidence="2" id="KW-0472">Membrane</keyword>
<protein>
    <submittedName>
        <fullName evidence="3">Uncharacterized membrane protein</fullName>
    </submittedName>
</protein>
<feature type="compositionally biased region" description="Gly residues" evidence="1">
    <location>
        <begin position="1"/>
        <end position="11"/>
    </location>
</feature>
<keyword evidence="2" id="KW-1133">Transmembrane helix</keyword>
<keyword evidence="4" id="KW-1185">Reference proteome</keyword>
<evidence type="ECO:0000256" key="2">
    <source>
        <dbReference type="SAM" id="Phobius"/>
    </source>
</evidence>
<dbReference type="EMBL" id="FOUY01000002">
    <property type="protein sequence ID" value="SFM72498.1"/>
    <property type="molecule type" value="Genomic_DNA"/>
</dbReference>
<feature type="region of interest" description="Disordered" evidence="1">
    <location>
        <begin position="358"/>
        <end position="416"/>
    </location>
</feature>
<evidence type="ECO:0000313" key="3">
    <source>
        <dbReference type="EMBL" id="SFM72498.1"/>
    </source>
</evidence>
<dbReference type="Proteomes" id="UP000199614">
    <property type="component" value="Unassembled WGS sequence"/>
</dbReference>
<organism evidence="3 4">
    <name type="scientific">Pseudonocardia ammonioxydans</name>
    <dbReference type="NCBI Taxonomy" id="260086"/>
    <lineage>
        <taxon>Bacteria</taxon>
        <taxon>Bacillati</taxon>
        <taxon>Actinomycetota</taxon>
        <taxon>Actinomycetes</taxon>
        <taxon>Pseudonocardiales</taxon>
        <taxon>Pseudonocardiaceae</taxon>
        <taxon>Pseudonocardia</taxon>
    </lineage>
</organism>
<sequence>MTGGRGTGVGDDGSEDIGAMGTSTDETVRIEDPVTTDYLAGLRTALGDLPSSELEEIVEDTRGHLADLDGELGEGYDRAAVHERLGAPEGYAAELRAAAGFPAPPAAPPRGRFPWAAWFAVLMLVPATLLAGVSGLAGPDAAALLGIALVVAGVGALPVLGQGPRLAPVGALGPVAGLRDRLSRRATVGPGAPSDGAVTPDGASRAPGIVAFVAGLQPGWWVLRAIAAAGVGVVLLGFDDGSAGLLAGVLLAVVAVPLSVALGYRARADRRRLWLVVPLNAFAAGLLIAAAETMLEPDPPVTGSPIGLAQDGEPVTEVRPFDAAGRPLSGVHLFDQDGQPLTVYEFACTDENGVNVLGEDQAGPFPRDTRTVDPETGRCTTTPPEPMVVTVPGAAPTPATSVGAPPPATTAPRPGG</sequence>
<feature type="transmembrane region" description="Helical" evidence="2">
    <location>
        <begin position="273"/>
        <end position="291"/>
    </location>
</feature>
<dbReference type="AlphaFoldDB" id="A0A1I4T6U5"/>
<feature type="transmembrane region" description="Helical" evidence="2">
    <location>
        <begin position="244"/>
        <end position="264"/>
    </location>
</feature>
<feature type="transmembrane region" description="Helical" evidence="2">
    <location>
        <begin position="141"/>
        <end position="160"/>
    </location>
</feature>
<dbReference type="STRING" id="260086.SAMN05216207_1002144"/>
<name>A0A1I4T6U5_PSUAM</name>
<feature type="region of interest" description="Disordered" evidence="1">
    <location>
        <begin position="1"/>
        <end position="24"/>
    </location>
</feature>
<reference evidence="3 4" key="1">
    <citation type="submission" date="2016-10" db="EMBL/GenBank/DDBJ databases">
        <authorList>
            <person name="de Groot N.N."/>
        </authorList>
    </citation>
    <scope>NUCLEOTIDE SEQUENCE [LARGE SCALE GENOMIC DNA]</scope>
    <source>
        <strain evidence="3 4">CGMCC 4.1877</strain>
    </source>
</reference>
<gene>
    <name evidence="3" type="ORF">SAMN05216207_1002144</name>
</gene>